<dbReference type="InterPro" id="IPR037883">
    <property type="entry name" value="Knr4/Smi1-like_sf"/>
</dbReference>
<protein>
    <submittedName>
        <fullName evidence="2">SMI1/KNR4 family protein</fullName>
    </submittedName>
</protein>
<proteinExistence type="predicted"/>
<sequence>MKNDNIKFRNLEILYDSGEVDLKIIKDVERIFNIRFPQLYIELMSKHNSVSVEPSYISYYDSNNEEGIVGIGFDSFETELNPDPQDIRRQYIYDDPIYGYEHVYSFGSTGEGHFICFDYRDDPKGNEPKICIVIHDEYDEKTGKRLLLPVAENFEAFLDMLYDFDERYPNGYE</sequence>
<dbReference type="EMBL" id="PPVL01000004">
    <property type="protein sequence ID" value="NNI78949.1"/>
    <property type="molecule type" value="Genomic_DNA"/>
</dbReference>
<dbReference type="Gene3D" id="3.40.1580.10">
    <property type="entry name" value="SMI1/KNR4-like"/>
    <property type="match status" value="1"/>
</dbReference>
<evidence type="ECO:0000259" key="1">
    <source>
        <dbReference type="SMART" id="SM00860"/>
    </source>
</evidence>
<evidence type="ECO:0000313" key="3">
    <source>
        <dbReference type="Proteomes" id="UP000540079"/>
    </source>
</evidence>
<accession>A0A849CKC5</accession>
<dbReference type="Proteomes" id="UP000540079">
    <property type="component" value="Unassembled WGS sequence"/>
</dbReference>
<dbReference type="RefSeq" id="WP_014390979.1">
    <property type="nucleotide sequence ID" value="NZ_CP030096.1"/>
</dbReference>
<dbReference type="Pfam" id="PF09346">
    <property type="entry name" value="SMI1_KNR4"/>
    <property type="match status" value="1"/>
</dbReference>
<dbReference type="SMART" id="SM00860">
    <property type="entry name" value="SMI1_KNR4"/>
    <property type="match status" value="1"/>
</dbReference>
<organism evidence="2 3">
    <name type="scientific">Pasteurella multocida</name>
    <dbReference type="NCBI Taxonomy" id="747"/>
    <lineage>
        <taxon>Bacteria</taxon>
        <taxon>Pseudomonadati</taxon>
        <taxon>Pseudomonadota</taxon>
        <taxon>Gammaproteobacteria</taxon>
        <taxon>Pasteurellales</taxon>
        <taxon>Pasteurellaceae</taxon>
        <taxon>Pasteurella</taxon>
    </lineage>
</organism>
<dbReference type="InterPro" id="IPR018958">
    <property type="entry name" value="Knr4/Smi1-like_dom"/>
</dbReference>
<feature type="domain" description="Knr4/Smi1-like" evidence="1">
    <location>
        <begin position="19"/>
        <end position="160"/>
    </location>
</feature>
<dbReference type="SUPFAM" id="SSF160631">
    <property type="entry name" value="SMI1/KNR4-like"/>
    <property type="match status" value="1"/>
</dbReference>
<reference evidence="2 3" key="1">
    <citation type="journal article" date="2018" name="Front. Microbiol.">
        <title>Genetic and Phylogenetic Characteristics of Pasteurella multocida Isolates From Different Host Species.</title>
        <authorList>
            <person name="Peng Z."/>
            <person name="Liang W."/>
            <person name="Wang F."/>
            <person name="Xu Z."/>
            <person name="Xie Z."/>
            <person name="Lian Z."/>
            <person name="Hua L."/>
            <person name="Zhou R."/>
            <person name="Chen H."/>
            <person name="Wu B."/>
        </authorList>
    </citation>
    <scope>NUCLEOTIDE SEQUENCE [LARGE SCALE GENOMIC DNA]</scope>
    <source>
        <strain evidence="2 3">HNA06</strain>
    </source>
</reference>
<comment type="caution">
    <text evidence="2">The sequence shown here is derived from an EMBL/GenBank/DDBJ whole genome shotgun (WGS) entry which is preliminary data.</text>
</comment>
<gene>
    <name evidence="2" type="ORF">C2800_05870</name>
</gene>
<name>A0A849CKC5_PASMD</name>
<evidence type="ECO:0000313" key="2">
    <source>
        <dbReference type="EMBL" id="NNI78949.1"/>
    </source>
</evidence>
<dbReference type="AlphaFoldDB" id="A0A849CKC5"/>